<protein>
    <submittedName>
        <fullName evidence="1">Uncharacterized protein</fullName>
    </submittedName>
</protein>
<dbReference type="AlphaFoldDB" id="A0AAV6VM53"/>
<gene>
    <name evidence="1" type="ORF">JTE90_006541</name>
</gene>
<organism evidence="1 2">
    <name type="scientific">Oedothorax gibbosus</name>
    <dbReference type="NCBI Taxonomy" id="931172"/>
    <lineage>
        <taxon>Eukaryota</taxon>
        <taxon>Metazoa</taxon>
        <taxon>Ecdysozoa</taxon>
        <taxon>Arthropoda</taxon>
        <taxon>Chelicerata</taxon>
        <taxon>Arachnida</taxon>
        <taxon>Araneae</taxon>
        <taxon>Araneomorphae</taxon>
        <taxon>Entelegynae</taxon>
        <taxon>Araneoidea</taxon>
        <taxon>Linyphiidae</taxon>
        <taxon>Erigoninae</taxon>
        <taxon>Oedothorax</taxon>
    </lineage>
</organism>
<dbReference type="Proteomes" id="UP000827092">
    <property type="component" value="Unassembled WGS sequence"/>
</dbReference>
<keyword evidence="2" id="KW-1185">Reference proteome</keyword>
<name>A0AAV6VM53_9ARAC</name>
<evidence type="ECO:0000313" key="2">
    <source>
        <dbReference type="Proteomes" id="UP000827092"/>
    </source>
</evidence>
<dbReference type="EMBL" id="JAFNEN010000066">
    <property type="protein sequence ID" value="KAG8196631.1"/>
    <property type="molecule type" value="Genomic_DNA"/>
</dbReference>
<comment type="caution">
    <text evidence="1">The sequence shown here is derived from an EMBL/GenBank/DDBJ whole genome shotgun (WGS) entry which is preliminary data.</text>
</comment>
<reference evidence="1 2" key="1">
    <citation type="journal article" date="2022" name="Nat. Ecol. Evol.">
        <title>A masculinizing supergene underlies an exaggerated male reproductive morph in a spider.</title>
        <authorList>
            <person name="Hendrickx F."/>
            <person name="De Corte Z."/>
            <person name="Sonet G."/>
            <person name="Van Belleghem S.M."/>
            <person name="Kostlbacher S."/>
            <person name="Vangestel C."/>
        </authorList>
    </citation>
    <scope>NUCLEOTIDE SEQUENCE [LARGE SCALE GENOMIC DNA]</scope>
    <source>
        <strain evidence="1">W744_W776</strain>
    </source>
</reference>
<proteinExistence type="predicted"/>
<sequence length="68" mass="7715">MHYLSKIPPSQYLLLQRLQLKLSSSPQINPPSCLPSDIGIPLIPPPSIEMQLDSYQVFQMLLRTNVQP</sequence>
<accession>A0AAV6VM53</accession>
<evidence type="ECO:0000313" key="1">
    <source>
        <dbReference type="EMBL" id="KAG8196631.1"/>
    </source>
</evidence>